<feature type="domain" description="Endonuclease/exonuclease/phosphatase" evidence="2">
    <location>
        <begin position="37"/>
        <end position="267"/>
    </location>
</feature>
<protein>
    <submittedName>
        <fullName evidence="3">Endonuclease/exonuclease/phosphatase family protein</fullName>
    </submittedName>
</protein>
<feature type="chain" id="PRO_5020302187" evidence="1">
    <location>
        <begin position="24"/>
        <end position="285"/>
    </location>
</feature>
<sequence length="285" mass="31284">MYRPLFRLLLASLLCAGCMAAHAQATPSDAHSTVTVVTLNLYHDRDDWPKRRAQIPGVLGALRPDAIVLQEVLQHENLQNQAEWLAAELGYAVYFTSVDPEEKVHRYGNALLTPHPVLARDQVALEPRDDGRNAGMLRIDVRGQPVNIYVTHLHHTPGGAALRARQIDGLMEFITRTAGDAPSIVGGDFNALADAPELAALTGSGYIDSFGQLHPDASPEATTLNLAWFDTPRRIDHIYFQRGRFEALRSEILFTQPDETGAWASDHHGVLSEFAILPTGTAEAE</sequence>
<dbReference type="EMBL" id="SMTF01000001">
    <property type="protein sequence ID" value="TDK28735.1"/>
    <property type="molecule type" value="Genomic_DNA"/>
</dbReference>
<dbReference type="InterPro" id="IPR051916">
    <property type="entry name" value="GPI-anchor_lipid_remodeler"/>
</dbReference>
<dbReference type="InterPro" id="IPR036691">
    <property type="entry name" value="Endo/exonu/phosph_ase_sf"/>
</dbReference>
<dbReference type="SUPFAM" id="SSF56219">
    <property type="entry name" value="DNase I-like"/>
    <property type="match status" value="1"/>
</dbReference>
<dbReference type="AlphaFoldDB" id="A0A4V3AN00"/>
<dbReference type="InterPro" id="IPR005135">
    <property type="entry name" value="Endo/exonuclease/phosphatase"/>
</dbReference>
<dbReference type="OrthoDB" id="9793162at2"/>
<keyword evidence="1" id="KW-0732">Signal</keyword>
<dbReference type="Proteomes" id="UP000294796">
    <property type="component" value="Unassembled WGS sequence"/>
</dbReference>
<keyword evidence="4" id="KW-1185">Reference proteome</keyword>
<accession>A0A4V3AN00</accession>
<comment type="caution">
    <text evidence="3">The sequence shown here is derived from an EMBL/GenBank/DDBJ whole genome shotgun (WGS) entry which is preliminary data.</text>
</comment>
<dbReference type="GO" id="GO:0016020">
    <property type="term" value="C:membrane"/>
    <property type="evidence" value="ECO:0007669"/>
    <property type="project" value="GOC"/>
</dbReference>
<evidence type="ECO:0000313" key="3">
    <source>
        <dbReference type="EMBL" id="TDK28735.1"/>
    </source>
</evidence>
<evidence type="ECO:0000259" key="2">
    <source>
        <dbReference type="Pfam" id="PF03372"/>
    </source>
</evidence>
<dbReference type="RefSeq" id="WP_133320556.1">
    <property type="nucleotide sequence ID" value="NZ_SMTF01000001.1"/>
</dbReference>
<keyword evidence="3" id="KW-0269">Exonuclease</keyword>
<keyword evidence="3" id="KW-0378">Hydrolase</keyword>
<name>A0A4V3AN00_9GAMM</name>
<gene>
    <name evidence="3" type="ORF">E2F46_02465</name>
</gene>
<keyword evidence="3" id="KW-0255">Endonuclease</keyword>
<feature type="signal peptide" evidence="1">
    <location>
        <begin position="1"/>
        <end position="23"/>
    </location>
</feature>
<keyword evidence="3" id="KW-0540">Nuclease</keyword>
<dbReference type="GO" id="GO:0006506">
    <property type="term" value="P:GPI anchor biosynthetic process"/>
    <property type="evidence" value="ECO:0007669"/>
    <property type="project" value="TreeGrafter"/>
</dbReference>
<organism evidence="3 4">
    <name type="scientific">Luteimonas aestuarii</name>
    <dbReference type="NCBI Taxonomy" id="453837"/>
    <lineage>
        <taxon>Bacteria</taxon>
        <taxon>Pseudomonadati</taxon>
        <taxon>Pseudomonadota</taxon>
        <taxon>Gammaproteobacteria</taxon>
        <taxon>Lysobacterales</taxon>
        <taxon>Lysobacteraceae</taxon>
        <taxon>Luteimonas</taxon>
    </lineage>
</organism>
<evidence type="ECO:0000256" key="1">
    <source>
        <dbReference type="SAM" id="SignalP"/>
    </source>
</evidence>
<dbReference type="GO" id="GO:0004527">
    <property type="term" value="F:exonuclease activity"/>
    <property type="evidence" value="ECO:0007669"/>
    <property type="project" value="UniProtKB-KW"/>
</dbReference>
<dbReference type="GO" id="GO:0004519">
    <property type="term" value="F:endonuclease activity"/>
    <property type="evidence" value="ECO:0007669"/>
    <property type="project" value="UniProtKB-KW"/>
</dbReference>
<dbReference type="Pfam" id="PF03372">
    <property type="entry name" value="Exo_endo_phos"/>
    <property type="match status" value="1"/>
</dbReference>
<dbReference type="PANTHER" id="PTHR14859:SF15">
    <property type="entry name" value="ENDONUCLEASE_EXONUCLEASE_PHOSPHATASE DOMAIN-CONTAINING PROTEIN"/>
    <property type="match status" value="1"/>
</dbReference>
<evidence type="ECO:0000313" key="4">
    <source>
        <dbReference type="Proteomes" id="UP000294796"/>
    </source>
</evidence>
<proteinExistence type="predicted"/>
<dbReference type="PANTHER" id="PTHR14859">
    <property type="entry name" value="CALCOFLUOR WHITE HYPERSENSITIVE PROTEIN PRECURSOR"/>
    <property type="match status" value="1"/>
</dbReference>
<dbReference type="Gene3D" id="3.60.10.10">
    <property type="entry name" value="Endonuclease/exonuclease/phosphatase"/>
    <property type="match status" value="1"/>
</dbReference>
<reference evidence="3 4" key="1">
    <citation type="submission" date="2019-03" db="EMBL/GenBank/DDBJ databases">
        <title>Luteimonas zhaokaii sp.nov., isolated from the rectal contents of Plateau pika in Yushu, Qinghai Province, China.</title>
        <authorList>
            <person name="Zhang G."/>
        </authorList>
    </citation>
    <scope>NUCLEOTIDE SEQUENCE [LARGE SCALE GENOMIC DNA]</scope>
    <source>
        <strain evidence="3 4">B9</strain>
    </source>
</reference>